<dbReference type="AlphaFoldDB" id="A0A0F4ZGS2"/>
<dbReference type="InterPro" id="IPR050275">
    <property type="entry name" value="PGM_Phosphatase"/>
</dbReference>
<dbReference type="GO" id="GO:0005737">
    <property type="term" value="C:cytoplasm"/>
    <property type="evidence" value="ECO:0007669"/>
    <property type="project" value="TreeGrafter"/>
</dbReference>
<dbReference type="GO" id="GO:0016791">
    <property type="term" value="F:phosphatase activity"/>
    <property type="evidence" value="ECO:0007669"/>
    <property type="project" value="TreeGrafter"/>
</dbReference>
<dbReference type="EMBL" id="LAEV01000676">
    <property type="protein sequence ID" value="KKA29804.1"/>
    <property type="molecule type" value="Genomic_DNA"/>
</dbReference>
<keyword evidence="2" id="KW-1185">Reference proteome</keyword>
<accession>A0A0F4ZGS2</accession>
<dbReference type="Proteomes" id="UP000033483">
    <property type="component" value="Unassembled WGS sequence"/>
</dbReference>
<evidence type="ECO:0000313" key="1">
    <source>
        <dbReference type="EMBL" id="KKA29804.1"/>
    </source>
</evidence>
<protein>
    <submittedName>
        <fullName evidence="1">Uncharacterized protein</fullName>
    </submittedName>
</protein>
<dbReference type="SUPFAM" id="SSF53254">
    <property type="entry name" value="Phosphoglycerate mutase-like"/>
    <property type="match status" value="1"/>
</dbReference>
<comment type="caution">
    <text evidence="1">The sequence shown here is derived from an EMBL/GenBank/DDBJ whole genome shotgun (WGS) entry which is preliminary data.</text>
</comment>
<dbReference type="OrthoDB" id="496981at2759"/>
<evidence type="ECO:0000313" key="2">
    <source>
        <dbReference type="Proteomes" id="UP000033483"/>
    </source>
</evidence>
<dbReference type="Gene3D" id="3.40.50.1240">
    <property type="entry name" value="Phosphoglycerate mutase-like"/>
    <property type="match status" value="1"/>
</dbReference>
<gene>
    <name evidence="1" type="ORF">TD95_003087</name>
</gene>
<name>A0A0F4ZGS2_9PEZI</name>
<dbReference type="InterPro" id="IPR029033">
    <property type="entry name" value="His_PPase_superfam"/>
</dbReference>
<dbReference type="CDD" id="cd07067">
    <property type="entry name" value="HP_PGM_like"/>
    <property type="match status" value="1"/>
</dbReference>
<dbReference type="PANTHER" id="PTHR48100:SF1">
    <property type="entry name" value="HISTIDINE PHOSPHATASE FAMILY PROTEIN-RELATED"/>
    <property type="match status" value="1"/>
</dbReference>
<reference evidence="1 2" key="1">
    <citation type="submission" date="2015-03" db="EMBL/GenBank/DDBJ databases">
        <authorList>
            <person name="Radwan O."/>
            <person name="Al-Naeli F.A."/>
            <person name="Rendon G.A."/>
            <person name="Fields C."/>
        </authorList>
    </citation>
    <scope>NUCLEOTIDE SEQUENCE [LARGE SCALE GENOMIC DNA]</scope>
    <source>
        <strain evidence="1">CR-DP1</strain>
    </source>
</reference>
<organism evidence="1 2">
    <name type="scientific">Thielaviopsis punctulata</name>
    <dbReference type="NCBI Taxonomy" id="72032"/>
    <lineage>
        <taxon>Eukaryota</taxon>
        <taxon>Fungi</taxon>
        <taxon>Dikarya</taxon>
        <taxon>Ascomycota</taxon>
        <taxon>Pezizomycotina</taxon>
        <taxon>Sordariomycetes</taxon>
        <taxon>Hypocreomycetidae</taxon>
        <taxon>Microascales</taxon>
        <taxon>Ceratocystidaceae</taxon>
        <taxon>Thielaviopsis</taxon>
    </lineage>
</organism>
<proteinExistence type="predicted"/>
<dbReference type="Pfam" id="PF00300">
    <property type="entry name" value="His_Phos_1"/>
    <property type="match status" value="1"/>
</dbReference>
<dbReference type="InterPro" id="IPR013078">
    <property type="entry name" value="His_Pase_superF_clade-1"/>
</dbReference>
<dbReference type="PANTHER" id="PTHR48100">
    <property type="entry name" value="BROAD-SPECIFICITY PHOSPHATASE YOR283W-RELATED"/>
    <property type="match status" value="1"/>
</dbReference>
<sequence length="306" mass="34723">MPHYKFHALPDIFFDFAPKCAADPSFKVTTQPDLALLDRAYPGDDEAAAALPPWKRLAAYLERLNAEAQNGEKYKLVYLTRHGVGDHNAMIRKVGQKAWDETISKLESVNGILLADARLVQEGIDQATHLSTLWAEFLEHGAPFPTDLYSSPLTRCLQTSKLVFAPLCAERAIPYHPTVKEFLRERMTDHTCDRRSSRSYITETFPEYRIEDGFTETDELWRSDRWEPMHEHLQRKQAVLEDVFNEAQGNVVSLAMHSMAVAATMRVCGMKEYRVREGTSHALLVKAVPVDKSPAYSEAKEELEGL</sequence>